<accession>A0A8D8JMH8</accession>
<dbReference type="EMBL" id="HBUE01289786">
    <property type="protein sequence ID" value="CAG6573520.1"/>
    <property type="molecule type" value="Transcribed_RNA"/>
</dbReference>
<evidence type="ECO:0000256" key="2">
    <source>
        <dbReference type="SAM" id="SignalP"/>
    </source>
</evidence>
<dbReference type="EMBL" id="HBUE01289787">
    <property type="protein sequence ID" value="CAG6573521.1"/>
    <property type="molecule type" value="Transcribed_RNA"/>
</dbReference>
<sequence length="120" mass="13080">MFLHLIRFFCGVVHGICLSEVSINLTIQFITQKANIAINIFHLSPVFTNRTIQSTWIADKIHYAKGPGNLSANGAIVAPQERVTQNVPLGTAGYGSGKAGNTNKKKNKKILPNKHSPVNE</sequence>
<feature type="chain" id="PRO_5033669782" evidence="2">
    <location>
        <begin position="16"/>
        <end position="120"/>
    </location>
</feature>
<proteinExistence type="predicted"/>
<feature type="signal peptide" evidence="2">
    <location>
        <begin position="1"/>
        <end position="15"/>
    </location>
</feature>
<organism evidence="3">
    <name type="scientific">Culex pipiens</name>
    <name type="common">House mosquito</name>
    <dbReference type="NCBI Taxonomy" id="7175"/>
    <lineage>
        <taxon>Eukaryota</taxon>
        <taxon>Metazoa</taxon>
        <taxon>Ecdysozoa</taxon>
        <taxon>Arthropoda</taxon>
        <taxon>Hexapoda</taxon>
        <taxon>Insecta</taxon>
        <taxon>Pterygota</taxon>
        <taxon>Neoptera</taxon>
        <taxon>Endopterygota</taxon>
        <taxon>Diptera</taxon>
        <taxon>Nematocera</taxon>
        <taxon>Culicoidea</taxon>
        <taxon>Culicidae</taxon>
        <taxon>Culicinae</taxon>
        <taxon>Culicini</taxon>
        <taxon>Culex</taxon>
        <taxon>Culex</taxon>
    </lineage>
</organism>
<dbReference type="EMBL" id="HBUE01184103">
    <property type="protein sequence ID" value="CAG6521916.1"/>
    <property type="molecule type" value="Transcribed_RNA"/>
</dbReference>
<dbReference type="AlphaFoldDB" id="A0A8D8JMH8"/>
<dbReference type="EMBL" id="HBUE01184102">
    <property type="protein sequence ID" value="CAG6521915.1"/>
    <property type="molecule type" value="Transcribed_RNA"/>
</dbReference>
<protein>
    <submittedName>
        <fullName evidence="3">(northern house mosquito) hypothetical protein</fullName>
    </submittedName>
</protein>
<evidence type="ECO:0000256" key="1">
    <source>
        <dbReference type="SAM" id="MobiDB-lite"/>
    </source>
</evidence>
<feature type="compositionally biased region" description="Basic residues" evidence="1">
    <location>
        <begin position="103"/>
        <end position="112"/>
    </location>
</feature>
<keyword evidence="2" id="KW-0732">Signal</keyword>
<evidence type="ECO:0000313" key="3">
    <source>
        <dbReference type="EMBL" id="CAG6573521.1"/>
    </source>
</evidence>
<name>A0A8D8JMH8_CULPI</name>
<feature type="region of interest" description="Disordered" evidence="1">
    <location>
        <begin position="87"/>
        <end position="120"/>
    </location>
</feature>
<reference evidence="3" key="1">
    <citation type="submission" date="2021-05" db="EMBL/GenBank/DDBJ databases">
        <authorList>
            <person name="Alioto T."/>
            <person name="Alioto T."/>
            <person name="Gomez Garrido J."/>
        </authorList>
    </citation>
    <scope>NUCLEOTIDE SEQUENCE</scope>
</reference>